<keyword evidence="2" id="KW-1185">Reference proteome</keyword>
<dbReference type="GO" id="GO:0003676">
    <property type="term" value="F:nucleic acid binding"/>
    <property type="evidence" value="ECO:0007669"/>
    <property type="project" value="InterPro"/>
</dbReference>
<dbReference type="EMBL" id="SMMG02000006">
    <property type="protein sequence ID" value="KAA3470350.1"/>
    <property type="molecule type" value="Genomic_DNA"/>
</dbReference>
<proteinExistence type="predicted"/>
<organism evidence="1 2">
    <name type="scientific">Gossypium australe</name>
    <dbReference type="NCBI Taxonomy" id="47621"/>
    <lineage>
        <taxon>Eukaryota</taxon>
        <taxon>Viridiplantae</taxon>
        <taxon>Streptophyta</taxon>
        <taxon>Embryophyta</taxon>
        <taxon>Tracheophyta</taxon>
        <taxon>Spermatophyta</taxon>
        <taxon>Magnoliopsida</taxon>
        <taxon>eudicotyledons</taxon>
        <taxon>Gunneridae</taxon>
        <taxon>Pentapetalae</taxon>
        <taxon>rosids</taxon>
        <taxon>malvids</taxon>
        <taxon>Malvales</taxon>
        <taxon>Malvaceae</taxon>
        <taxon>Malvoideae</taxon>
        <taxon>Gossypium</taxon>
    </lineage>
</organism>
<comment type="caution">
    <text evidence="1">The sequence shown here is derived from an EMBL/GenBank/DDBJ whole genome shotgun (WGS) entry which is preliminary data.</text>
</comment>
<dbReference type="SUPFAM" id="SSF53098">
    <property type="entry name" value="Ribonuclease H-like"/>
    <property type="match status" value="1"/>
</dbReference>
<dbReference type="Proteomes" id="UP000325315">
    <property type="component" value="Unassembled WGS sequence"/>
</dbReference>
<protein>
    <submittedName>
        <fullName evidence="1">Transposon Ty3-I Gag-Pol polyprotein</fullName>
    </submittedName>
</protein>
<dbReference type="Gene3D" id="3.30.420.10">
    <property type="entry name" value="Ribonuclease H-like superfamily/Ribonuclease H"/>
    <property type="match status" value="1"/>
</dbReference>
<reference evidence="2" key="1">
    <citation type="journal article" date="2019" name="Plant Biotechnol. J.">
        <title>Genome sequencing of the Australian wild diploid species Gossypium australe highlights disease resistance and delayed gland morphogenesis.</title>
        <authorList>
            <person name="Cai Y."/>
            <person name="Cai X."/>
            <person name="Wang Q."/>
            <person name="Wang P."/>
            <person name="Zhang Y."/>
            <person name="Cai C."/>
            <person name="Xu Y."/>
            <person name="Wang K."/>
            <person name="Zhou Z."/>
            <person name="Wang C."/>
            <person name="Geng S."/>
            <person name="Li B."/>
            <person name="Dong Q."/>
            <person name="Hou Y."/>
            <person name="Wang H."/>
            <person name="Ai P."/>
            <person name="Liu Z."/>
            <person name="Yi F."/>
            <person name="Sun M."/>
            <person name="An G."/>
            <person name="Cheng J."/>
            <person name="Zhang Y."/>
            <person name="Shi Q."/>
            <person name="Xie Y."/>
            <person name="Shi X."/>
            <person name="Chang Y."/>
            <person name="Huang F."/>
            <person name="Chen Y."/>
            <person name="Hong S."/>
            <person name="Mi L."/>
            <person name="Sun Q."/>
            <person name="Zhang L."/>
            <person name="Zhou B."/>
            <person name="Peng R."/>
            <person name="Zhang X."/>
            <person name="Liu F."/>
        </authorList>
    </citation>
    <scope>NUCLEOTIDE SEQUENCE [LARGE SCALE GENOMIC DNA]</scope>
    <source>
        <strain evidence="2">cv. PA1801</strain>
    </source>
</reference>
<gene>
    <name evidence="1" type="ORF">EPI10_016064</name>
</gene>
<dbReference type="AlphaFoldDB" id="A0A5B6VM83"/>
<dbReference type="PANTHER" id="PTHR45835:SF99">
    <property type="entry name" value="CHROMO DOMAIN-CONTAINING PROTEIN-RELATED"/>
    <property type="match status" value="1"/>
</dbReference>
<evidence type="ECO:0000313" key="1">
    <source>
        <dbReference type="EMBL" id="KAA3470350.1"/>
    </source>
</evidence>
<dbReference type="InterPro" id="IPR012337">
    <property type="entry name" value="RNaseH-like_sf"/>
</dbReference>
<dbReference type="OrthoDB" id="1939135at2759"/>
<accession>A0A5B6VM83</accession>
<name>A0A5B6VM83_9ROSI</name>
<evidence type="ECO:0000313" key="2">
    <source>
        <dbReference type="Proteomes" id="UP000325315"/>
    </source>
</evidence>
<sequence length="74" mass="8618">MEMGATHYGFCSMIVGNLESFLPLAEFAYNNRYQSSIKMTPYEALYDYNFETPLCWTELNDEKLIGIYSQVLIK</sequence>
<dbReference type="InterPro" id="IPR036397">
    <property type="entry name" value="RNaseH_sf"/>
</dbReference>
<dbReference type="PANTHER" id="PTHR45835">
    <property type="entry name" value="YALI0A06105P"/>
    <property type="match status" value="1"/>
</dbReference>